<dbReference type="AlphaFoldDB" id="A0AAE3ICS5"/>
<evidence type="ECO:0000313" key="3">
    <source>
        <dbReference type="Proteomes" id="UP001208186"/>
    </source>
</evidence>
<dbReference type="Proteomes" id="UP001209746">
    <property type="component" value="Unassembled WGS sequence"/>
</dbReference>
<sequence>MTLGTDVSQAMNKTREDDPELLVYECEGCGRPFARERESCPACDGDVTKVVLY</sequence>
<name>A0AAE3ICS5_9EURY</name>
<comment type="caution">
    <text evidence="2">The sequence shown here is derived from an EMBL/GenBank/DDBJ whole genome shotgun (WGS) entry which is preliminary data.</text>
</comment>
<dbReference type="RefSeq" id="WP_315909391.1">
    <property type="nucleotide sequence ID" value="NZ_JAOPKC010000013.1"/>
</dbReference>
<evidence type="ECO:0000313" key="1">
    <source>
        <dbReference type="EMBL" id="MCU4718638.1"/>
    </source>
</evidence>
<organism evidence="2 4">
    <name type="scientific">Halapricum hydrolyticum</name>
    <dbReference type="NCBI Taxonomy" id="2979991"/>
    <lineage>
        <taxon>Archaea</taxon>
        <taxon>Methanobacteriati</taxon>
        <taxon>Methanobacteriota</taxon>
        <taxon>Stenosarchaea group</taxon>
        <taxon>Halobacteria</taxon>
        <taxon>Halobacteriales</taxon>
        <taxon>Haloarculaceae</taxon>
        <taxon>Halapricum</taxon>
    </lineage>
</organism>
<keyword evidence="3" id="KW-1185">Reference proteome</keyword>
<dbReference type="EMBL" id="JAOPKD010000012">
    <property type="protein sequence ID" value="MCU4727676.1"/>
    <property type="molecule type" value="Genomic_DNA"/>
</dbReference>
<evidence type="ECO:0000313" key="4">
    <source>
        <dbReference type="Proteomes" id="UP001209746"/>
    </source>
</evidence>
<dbReference type="Proteomes" id="UP001208186">
    <property type="component" value="Unassembled WGS sequence"/>
</dbReference>
<reference evidence="2" key="1">
    <citation type="submission" date="2023-02" db="EMBL/GenBank/DDBJ databases">
        <title>Enrichment on poylsaccharides allowed isolation of novel metabolic and taxonomic groups of Haloarchaea.</title>
        <authorList>
            <person name="Sorokin D.Y."/>
            <person name="Elcheninov A.G."/>
            <person name="Khizhniak T.V."/>
            <person name="Kolganova T.V."/>
            <person name="Kublanov I.V."/>
        </authorList>
    </citation>
    <scope>NUCLEOTIDE SEQUENCE</scope>
    <source>
        <strain evidence="1 3">HArc-curdl5-1</strain>
        <strain evidence="2">HArc-curdl7</strain>
    </source>
</reference>
<gene>
    <name evidence="2" type="ORF">OB914_11935</name>
    <name evidence="1" type="ORF">OB916_11255</name>
</gene>
<proteinExistence type="predicted"/>
<accession>A0AAE3ICS5</accession>
<evidence type="ECO:0008006" key="5">
    <source>
        <dbReference type="Google" id="ProtNLM"/>
    </source>
</evidence>
<evidence type="ECO:0000313" key="2">
    <source>
        <dbReference type="EMBL" id="MCU4727676.1"/>
    </source>
</evidence>
<protein>
    <recommendedName>
        <fullName evidence="5">Rubrerythrin-like domain-containing protein</fullName>
    </recommendedName>
</protein>
<dbReference type="EMBL" id="JAOPKC010000013">
    <property type="protein sequence ID" value="MCU4718638.1"/>
    <property type="molecule type" value="Genomic_DNA"/>
</dbReference>